<dbReference type="InterPro" id="IPR003593">
    <property type="entry name" value="AAA+_ATPase"/>
</dbReference>
<keyword evidence="4" id="KW-0238">DNA-binding</keyword>
<evidence type="ECO:0000313" key="8">
    <source>
        <dbReference type="Proteomes" id="UP001519271"/>
    </source>
</evidence>
<keyword evidence="2" id="KW-0067">ATP-binding</keyword>
<gene>
    <name evidence="7" type="ORF">J2Z34_000762</name>
</gene>
<feature type="domain" description="Sigma-54 factor interaction" evidence="6">
    <location>
        <begin position="157"/>
        <end position="387"/>
    </location>
</feature>
<evidence type="ECO:0000256" key="3">
    <source>
        <dbReference type="ARBA" id="ARBA00023015"/>
    </source>
</evidence>
<dbReference type="RefSeq" id="WP_209458529.1">
    <property type="nucleotide sequence ID" value="NZ_JAGGKC010000004.1"/>
</dbReference>
<evidence type="ECO:0000256" key="4">
    <source>
        <dbReference type="ARBA" id="ARBA00023125"/>
    </source>
</evidence>
<dbReference type="SMART" id="SM00382">
    <property type="entry name" value="AAA"/>
    <property type="match status" value="1"/>
</dbReference>
<sequence>MDRYSSWLDPDNLSQEMMEYYANEALESVGSVAIIDKDFRMVYINDKYADSLGIDRLKSLGRPVSEVIDNTNMTNVAKTGHPELGVIYSRNGVNFVINKFPIMKNGEFMGIVGISTFQDNDKLISLKLRLDNLVKELNYYKDKSKKQNAAKYSIDDIISQNDTMLKLKLLVHKMASTKSTVLISGESGTGKELFAHALHSLSRRSGMPFQRINCSTIPENLIESELFGYEKGTFTGASKDGKLGEFEVANGGTMMMDEIDSLPLSMQAKLLRVLQEKEIRRIGGKETIDIDVRMIFTTNKDLLSMVRSGQFREDLYYRINVMNISIPPLRERKEDIPYIIERFIQKYNREMGMRVTGISPEALDLLMGYEWPGNIRELENYVERAFIYSTGGMLGLEHFDFLEKLPAADSIEGHEKPIFEETKLRDMVARVEREAISEAMSRFDGNKKRAAESLGVDRSVFYEKLRRYGIG</sequence>
<dbReference type="PROSITE" id="PS00675">
    <property type="entry name" value="SIGMA54_INTERACT_1"/>
    <property type="match status" value="1"/>
</dbReference>
<dbReference type="InterPro" id="IPR025662">
    <property type="entry name" value="Sigma_54_int_dom_ATP-bd_1"/>
</dbReference>
<dbReference type="SUPFAM" id="SSF46689">
    <property type="entry name" value="Homeodomain-like"/>
    <property type="match status" value="1"/>
</dbReference>
<accession>A0ABS4G1R6</accession>
<dbReference type="PANTHER" id="PTHR32071">
    <property type="entry name" value="TRANSCRIPTIONAL REGULATORY PROTEIN"/>
    <property type="match status" value="1"/>
</dbReference>
<dbReference type="PROSITE" id="PS00688">
    <property type="entry name" value="SIGMA54_INTERACT_3"/>
    <property type="match status" value="1"/>
</dbReference>
<dbReference type="Pfam" id="PF02954">
    <property type="entry name" value="HTH_8"/>
    <property type="match status" value="1"/>
</dbReference>
<dbReference type="InterPro" id="IPR025944">
    <property type="entry name" value="Sigma_54_int_dom_CS"/>
</dbReference>
<dbReference type="InterPro" id="IPR002078">
    <property type="entry name" value="Sigma_54_int"/>
</dbReference>
<dbReference type="Gene3D" id="3.30.450.20">
    <property type="entry name" value="PAS domain"/>
    <property type="match status" value="1"/>
</dbReference>
<dbReference type="Gene3D" id="1.10.8.60">
    <property type="match status" value="1"/>
</dbReference>
<proteinExistence type="predicted"/>
<dbReference type="CDD" id="cd00009">
    <property type="entry name" value="AAA"/>
    <property type="match status" value="1"/>
</dbReference>
<dbReference type="Gene3D" id="1.10.10.60">
    <property type="entry name" value="Homeodomain-like"/>
    <property type="match status" value="1"/>
</dbReference>
<evidence type="ECO:0000313" key="7">
    <source>
        <dbReference type="EMBL" id="MBP1918290.1"/>
    </source>
</evidence>
<dbReference type="Pfam" id="PF00158">
    <property type="entry name" value="Sigma54_activat"/>
    <property type="match status" value="1"/>
</dbReference>
<dbReference type="PRINTS" id="PR01590">
    <property type="entry name" value="HTHFIS"/>
</dbReference>
<dbReference type="PROSITE" id="PS00676">
    <property type="entry name" value="SIGMA54_INTERACT_2"/>
    <property type="match status" value="1"/>
</dbReference>
<dbReference type="Gene3D" id="3.40.50.300">
    <property type="entry name" value="P-loop containing nucleotide triphosphate hydrolases"/>
    <property type="match status" value="1"/>
</dbReference>
<comment type="caution">
    <text evidence="7">The sequence shown here is derived from an EMBL/GenBank/DDBJ whole genome shotgun (WGS) entry which is preliminary data.</text>
</comment>
<reference evidence="7 8" key="1">
    <citation type="submission" date="2021-03" db="EMBL/GenBank/DDBJ databases">
        <title>Genomic Encyclopedia of Type Strains, Phase IV (KMG-IV): sequencing the most valuable type-strain genomes for metagenomic binning, comparative biology and taxonomic classification.</title>
        <authorList>
            <person name="Goeker M."/>
        </authorList>
    </citation>
    <scope>NUCLEOTIDE SEQUENCE [LARGE SCALE GENOMIC DNA]</scope>
    <source>
        <strain evidence="7 8">DSM 6139</strain>
    </source>
</reference>
<organism evidence="7 8">
    <name type="scientific">Youngiibacter multivorans</name>
    <dbReference type="NCBI Taxonomy" id="937251"/>
    <lineage>
        <taxon>Bacteria</taxon>
        <taxon>Bacillati</taxon>
        <taxon>Bacillota</taxon>
        <taxon>Clostridia</taxon>
        <taxon>Eubacteriales</taxon>
        <taxon>Clostridiaceae</taxon>
        <taxon>Youngiibacter</taxon>
    </lineage>
</organism>
<dbReference type="InterPro" id="IPR025943">
    <property type="entry name" value="Sigma_54_int_dom_ATP-bd_2"/>
</dbReference>
<name>A0ABS4G1R6_9CLOT</name>
<evidence type="ECO:0000256" key="5">
    <source>
        <dbReference type="ARBA" id="ARBA00023163"/>
    </source>
</evidence>
<keyword evidence="3" id="KW-0805">Transcription regulation</keyword>
<dbReference type="Pfam" id="PF25601">
    <property type="entry name" value="AAA_lid_14"/>
    <property type="match status" value="1"/>
</dbReference>
<protein>
    <submittedName>
        <fullName evidence="7">Transcriptional regulator with PAS, ATPase and Fis domain</fullName>
    </submittedName>
</protein>
<dbReference type="InterPro" id="IPR027417">
    <property type="entry name" value="P-loop_NTPase"/>
</dbReference>
<dbReference type="Proteomes" id="UP001519271">
    <property type="component" value="Unassembled WGS sequence"/>
</dbReference>
<dbReference type="InterPro" id="IPR035965">
    <property type="entry name" value="PAS-like_dom_sf"/>
</dbReference>
<dbReference type="PROSITE" id="PS50045">
    <property type="entry name" value="SIGMA54_INTERACT_4"/>
    <property type="match status" value="1"/>
</dbReference>
<dbReference type="InterPro" id="IPR009057">
    <property type="entry name" value="Homeodomain-like_sf"/>
</dbReference>
<dbReference type="InterPro" id="IPR058031">
    <property type="entry name" value="AAA_lid_NorR"/>
</dbReference>
<keyword evidence="1" id="KW-0547">Nucleotide-binding</keyword>
<dbReference type="SUPFAM" id="SSF55785">
    <property type="entry name" value="PYP-like sensor domain (PAS domain)"/>
    <property type="match status" value="1"/>
</dbReference>
<dbReference type="InterPro" id="IPR002197">
    <property type="entry name" value="HTH_Fis"/>
</dbReference>
<dbReference type="EMBL" id="JAGGKC010000004">
    <property type="protein sequence ID" value="MBP1918290.1"/>
    <property type="molecule type" value="Genomic_DNA"/>
</dbReference>
<keyword evidence="5" id="KW-0804">Transcription</keyword>
<evidence type="ECO:0000259" key="6">
    <source>
        <dbReference type="PROSITE" id="PS50045"/>
    </source>
</evidence>
<keyword evidence="8" id="KW-1185">Reference proteome</keyword>
<evidence type="ECO:0000256" key="2">
    <source>
        <dbReference type="ARBA" id="ARBA00022840"/>
    </source>
</evidence>
<dbReference type="SUPFAM" id="SSF52540">
    <property type="entry name" value="P-loop containing nucleoside triphosphate hydrolases"/>
    <property type="match status" value="1"/>
</dbReference>
<evidence type="ECO:0000256" key="1">
    <source>
        <dbReference type="ARBA" id="ARBA00022741"/>
    </source>
</evidence>
<dbReference type="PANTHER" id="PTHR32071:SF57">
    <property type="entry name" value="C4-DICARBOXYLATE TRANSPORT TRANSCRIPTIONAL REGULATORY PROTEIN DCTD"/>
    <property type="match status" value="1"/>
</dbReference>